<feature type="compositionally biased region" description="Low complexity" evidence="1">
    <location>
        <begin position="25"/>
        <end position="87"/>
    </location>
</feature>
<feature type="signal peptide" evidence="2">
    <location>
        <begin position="1"/>
        <end position="26"/>
    </location>
</feature>
<keyword evidence="2" id="KW-0732">Signal</keyword>
<feature type="region of interest" description="Disordered" evidence="1">
    <location>
        <begin position="24"/>
        <end position="87"/>
    </location>
</feature>
<dbReference type="EMBL" id="CP109546">
    <property type="protein sequence ID" value="WTZ10686.1"/>
    <property type="molecule type" value="Genomic_DNA"/>
</dbReference>
<sequence length="211" mass="21159">MSGLRRTSALALAGGIMLLTGCQDSAGTSSAADTPTSSASASAAAAVRKDTPAPAASPSSSPAGTSAPSRGSATGSPERATATPAGHAATAVAGCRNLGAGAAVKAEVTRMYRHDVTHFQHIEPVPHTFFYGQCGTVRYAATRFQPFAGATQAELVGMQDEGSVTKYFRDSGGGWVYIASDGLPAGPHGCGDIPAIPDALATAWGNCSFAR</sequence>
<organism evidence="3">
    <name type="scientific">Streptomyces sp. NBC_01393</name>
    <dbReference type="NCBI Taxonomy" id="2903851"/>
    <lineage>
        <taxon>Bacteria</taxon>
        <taxon>Bacillati</taxon>
        <taxon>Actinomycetota</taxon>
        <taxon>Actinomycetes</taxon>
        <taxon>Kitasatosporales</taxon>
        <taxon>Streptomycetaceae</taxon>
        <taxon>Streptomyces</taxon>
    </lineage>
</organism>
<gene>
    <name evidence="3" type="ORF">OG699_23515</name>
</gene>
<proteinExistence type="predicted"/>
<evidence type="ECO:0000256" key="1">
    <source>
        <dbReference type="SAM" id="MobiDB-lite"/>
    </source>
</evidence>
<evidence type="ECO:0000256" key="2">
    <source>
        <dbReference type="SAM" id="SignalP"/>
    </source>
</evidence>
<accession>A0AAU3HZY7</accession>
<feature type="chain" id="PRO_5043861316" description="Lipoprotein" evidence="2">
    <location>
        <begin position="27"/>
        <end position="211"/>
    </location>
</feature>
<evidence type="ECO:0000313" key="3">
    <source>
        <dbReference type="EMBL" id="WTZ10686.1"/>
    </source>
</evidence>
<evidence type="ECO:0008006" key="4">
    <source>
        <dbReference type="Google" id="ProtNLM"/>
    </source>
</evidence>
<reference evidence="3" key="1">
    <citation type="submission" date="2022-10" db="EMBL/GenBank/DDBJ databases">
        <title>The complete genomes of actinobacterial strains from the NBC collection.</title>
        <authorList>
            <person name="Joergensen T.S."/>
            <person name="Alvarez Arevalo M."/>
            <person name="Sterndorff E.B."/>
            <person name="Faurdal D."/>
            <person name="Vuksanovic O."/>
            <person name="Mourched A.-S."/>
            <person name="Charusanti P."/>
            <person name="Shaw S."/>
            <person name="Blin K."/>
            <person name="Weber T."/>
        </authorList>
    </citation>
    <scope>NUCLEOTIDE SEQUENCE</scope>
    <source>
        <strain evidence="3">NBC_01393</strain>
    </source>
</reference>
<protein>
    <recommendedName>
        <fullName evidence="4">Lipoprotein</fullName>
    </recommendedName>
</protein>
<name>A0AAU3HZY7_9ACTN</name>
<dbReference type="PROSITE" id="PS51257">
    <property type="entry name" value="PROKAR_LIPOPROTEIN"/>
    <property type="match status" value="1"/>
</dbReference>
<dbReference type="AlphaFoldDB" id="A0AAU3HZY7"/>